<dbReference type="Gene3D" id="3.40.390.10">
    <property type="entry name" value="Collagenase (Catalytic Domain)"/>
    <property type="match status" value="1"/>
</dbReference>
<comment type="caution">
    <text evidence="2">The sequence shown here is derived from an EMBL/GenBank/DDBJ whole genome shotgun (WGS) entry which is preliminary data.</text>
</comment>
<evidence type="ECO:0000256" key="1">
    <source>
        <dbReference type="SAM" id="MobiDB-lite"/>
    </source>
</evidence>
<reference evidence="3" key="1">
    <citation type="journal article" date="2019" name="Int. J. Syst. Evol. Microbiol.">
        <title>The Global Catalogue of Microorganisms (GCM) 10K type strain sequencing project: providing services to taxonomists for standard genome sequencing and annotation.</title>
        <authorList>
            <consortium name="The Broad Institute Genomics Platform"/>
            <consortium name="The Broad Institute Genome Sequencing Center for Infectious Disease"/>
            <person name="Wu L."/>
            <person name="Ma J."/>
        </authorList>
    </citation>
    <scope>NUCLEOTIDE SEQUENCE [LARGE SCALE GENOMIC DNA]</scope>
    <source>
        <strain evidence="3">JCM 16916</strain>
    </source>
</reference>
<protein>
    <recommendedName>
        <fullName evidence="4">Matrixin family metalloprotease</fullName>
    </recommendedName>
</protein>
<accession>A0ABP7M399</accession>
<name>A0ABP7M399_9GAMM</name>
<dbReference type="Proteomes" id="UP001501727">
    <property type="component" value="Unassembled WGS sequence"/>
</dbReference>
<evidence type="ECO:0000313" key="2">
    <source>
        <dbReference type="EMBL" id="GAA3913141.1"/>
    </source>
</evidence>
<dbReference type="InterPro" id="IPR024079">
    <property type="entry name" value="MetalloPept_cat_dom_sf"/>
</dbReference>
<feature type="region of interest" description="Disordered" evidence="1">
    <location>
        <begin position="1"/>
        <end position="31"/>
    </location>
</feature>
<evidence type="ECO:0000313" key="3">
    <source>
        <dbReference type="Proteomes" id="UP001501727"/>
    </source>
</evidence>
<sequence length="260" mass="27936">MLSISGSGNAAPIHPIDLPSQGPQPLDNPAARAPVADGVARMLHAVPSGGSPSPLPTGERELVASEDSVTAGGVRDAYDMQLYREADGSYTLELDMKIEFDFTRGPDGQTWTADEKEQFMADYRQAIEAAWDGHTITTDDGQEVTLDVNLDLAEEAGDNGENWNIEVVKIDKGGFNQSYVVPSQNTGRFDSEDVNPVAKGASDPQVGAAHEFGHMIGLPDEYNGSAGPDAAKDTDSIMHTGMDVRERHLDIMESWIEGHL</sequence>
<gene>
    <name evidence="2" type="ORF">GCM10022229_02290</name>
</gene>
<keyword evidence="3" id="KW-1185">Reference proteome</keyword>
<evidence type="ECO:0008006" key="4">
    <source>
        <dbReference type="Google" id="ProtNLM"/>
    </source>
</evidence>
<dbReference type="RefSeq" id="WP_344758077.1">
    <property type="nucleotide sequence ID" value="NZ_BAAAZU010000001.1"/>
</dbReference>
<proteinExistence type="predicted"/>
<dbReference type="SUPFAM" id="SSF55486">
    <property type="entry name" value="Metalloproteases ('zincins'), catalytic domain"/>
    <property type="match status" value="1"/>
</dbReference>
<organism evidence="2 3">
    <name type="scientific">Luteimonas lutimaris</name>
    <dbReference type="NCBI Taxonomy" id="698645"/>
    <lineage>
        <taxon>Bacteria</taxon>
        <taxon>Pseudomonadati</taxon>
        <taxon>Pseudomonadota</taxon>
        <taxon>Gammaproteobacteria</taxon>
        <taxon>Lysobacterales</taxon>
        <taxon>Lysobacteraceae</taxon>
        <taxon>Luteimonas</taxon>
    </lineage>
</organism>
<dbReference type="EMBL" id="BAAAZU010000001">
    <property type="protein sequence ID" value="GAA3913141.1"/>
    <property type="molecule type" value="Genomic_DNA"/>
</dbReference>